<dbReference type="EMBL" id="MU006217">
    <property type="protein sequence ID" value="KAF2832726.1"/>
    <property type="molecule type" value="Genomic_DNA"/>
</dbReference>
<sequence>MRELQNANNTCDNTLETVPCAALTRVCCQIRNEYLEIQRREARLTVDLFKLPAFLRTFYSVADLTVPAPNGLHVFLHPISDYSTKKTQPVDLLPLIALRMNSLNMKVCFDMPMGENGLDYCLLVQQCQDLEQLVGHQHVAWLEVIRTGKLERIKVHRQGKYYPRILMAFVKGQEAADLRQDLDIRARASLSSNIMRTFGFFGGRFLKGCFLEILLGIDGKAFGRTRSNIFGW</sequence>
<accession>A0A6A7AHN2</accession>
<dbReference type="Proteomes" id="UP000799424">
    <property type="component" value="Unassembled WGS sequence"/>
</dbReference>
<organism evidence="1 2">
    <name type="scientific">Ophiobolus disseminans</name>
    <dbReference type="NCBI Taxonomy" id="1469910"/>
    <lineage>
        <taxon>Eukaryota</taxon>
        <taxon>Fungi</taxon>
        <taxon>Dikarya</taxon>
        <taxon>Ascomycota</taxon>
        <taxon>Pezizomycotina</taxon>
        <taxon>Dothideomycetes</taxon>
        <taxon>Pleosporomycetidae</taxon>
        <taxon>Pleosporales</taxon>
        <taxon>Pleosporineae</taxon>
        <taxon>Phaeosphaeriaceae</taxon>
        <taxon>Ophiobolus</taxon>
    </lineage>
</organism>
<evidence type="ECO:0000313" key="1">
    <source>
        <dbReference type="EMBL" id="KAF2832726.1"/>
    </source>
</evidence>
<dbReference type="OrthoDB" id="3801407at2759"/>
<dbReference type="AlphaFoldDB" id="A0A6A7AHN2"/>
<proteinExistence type="predicted"/>
<protein>
    <submittedName>
        <fullName evidence="1">Uncharacterized protein</fullName>
    </submittedName>
</protein>
<reference evidence="1" key="1">
    <citation type="journal article" date="2020" name="Stud. Mycol.">
        <title>101 Dothideomycetes genomes: a test case for predicting lifestyles and emergence of pathogens.</title>
        <authorList>
            <person name="Haridas S."/>
            <person name="Albert R."/>
            <person name="Binder M."/>
            <person name="Bloem J."/>
            <person name="Labutti K."/>
            <person name="Salamov A."/>
            <person name="Andreopoulos B."/>
            <person name="Baker S."/>
            <person name="Barry K."/>
            <person name="Bills G."/>
            <person name="Bluhm B."/>
            <person name="Cannon C."/>
            <person name="Castanera R."/>
            <person name="Culley D."/>
            <person name="Daum C."/>
            <person name="Ezra D."/>
            <person name="Gonzalez J."/>
            <person name="Henrissat B."/>
            <person name="Kuo A."/>
            <person name="Liang C."/>
            <person name="Lipzen A."/>
            <person name="Lutzoni F."/>
            <person name="Magnuson J."/>
            <person name="Mondo S."/>
            <person name="Nolan M."/>
            <person name="Ohm R."/>
            <person name="Pangilinan J."/>
            <person name="Park H.-J."/>
            <person name="Ramirez L."/>
            <person name="Alfaro M."/>
            <person name="Sun H."/>
            <person name="Tritt A."/>
            <person name="Yoshinaga Y."/>
            <person name="Zwiers L.-H."/>
            <person name="Turgeon B."/>
            <person name="Goodwin S."/>
            <person name="Spatafora J."/>
            <person name="Crous P."/>
            <person name="Grigoriev I."/>
        </authorList>
    </citation>
    <scope>NUCLEOTIDE SEQUENCE</scope>
    <source>
        <strain evidence="1">CBS 113818</strain>
    </source>
</reference>
<gene>
    <name evidence="1" type="ORF">CC86DRAFT_401474</name>
</gene>
<evidence type="ECO:0000313" key="2">
    <source>
        <dbReference type="Proteomes" id="UP000799424"/>
    </source>
</evidence>
<keyword evidence="2" id="KW-1185">Reference proteome</keyword>
<name>A0A6A7AHN2_9PLEO</name>